<dbReference type="AlphaFoldDB" id="A0A4P6JRZ1"/>
<dbReference type="RefSeq" id="WP_129889320.1">
    <property type="nucleotide sequence ID" value="NZ_CP035758.1"/>
</dbReference>
<evidence type="ECO:0000313" key="2">
    <source>
        <dbReference type="Proteomes" id="UP000290365"/>
    </source>
</evidence>
<dbReference type="KEGG" id="kbs:EPA93_20600"/>
<dbReference type="InterPro" id="IPR016024">
    <property type="entry name" value="ARM-type_fold"/>
</dbReference>
<sequence>MSQPMNSLLADAHLRLMIMHRLPQLYRYFQPISIAQLQNQIEKAVTPEQLDQAVNALQERIWKLPVQDQQLLRNRLVQILSTHALNANYSSLRLQAAQWLRLLAQAGLISNPQEIFVTLVTATMIWSEKLSYLRLIADCFLAFHYPYPAFAWHLFPDNQTFYPLAPLLKQANEAMQEALIAIFAELSDLNDPQIIDYLLPVALSWSNHANADYRRQVTPVLAHINHKSSQEALKRLQFDADPIVRASAKQAASNSRVI</sequence>
<protein>
    <recommendedName>
        <fullName evidence="3">HEAT repeat domain-containing protein</fullName>
    </recommendedName>
</protein>
<dbReference type="SUPFAM" id="SSF48371">
    <property type="entry name" value="ARM repeat"/>
    <property type="match status" value="1"/>
</dbReference>
<dbReference type="Gene3D" id="1.25.10.10">
    <property type="entry name" value="Leucine-rich Repeat Variant"/>
    <property type="match status" value="1"/>
</dbReference>
<gene>
    <name evidence="1" type="ORF">EPA93_20600</name>
</gene>
<name>A0A4P6JRZ1_KTERU</name>
<evidence type="ECO:0000313" key="1">
    <source>
        <dbReference type="EMBL" id="QBD78267.1"/>
    </source>
</evidence>
<evidence type="ECO:0008006" key="3">
    <source>
        <dbReference type="Google" id="ProtNLM"/>
    </source>
</evidence>
<reference evidence="1 2" key="1">
    <citation type="submission" date="2019-01" db="EMBL/GenBank/DDBJ databases">
        <title>Ktedonosporobacter rubrisoli SCAWS-G2.</title>
        <authorList>
            <person name="Huang Y."/>
            <person name="Yan B."/>
        </authorList>
    </citation>
    <scope>NUCLEOTIDE SEQUENCE [LARGE SCALE GENOMIC DNA]</scope>
    <source>
        <strain evidence="1 2">SCAWS-G2</strain>
    </source>
</reference>
<dbReference type="Proteomes" id="UP000290365">
    <property type="component" value="Chromosome"/>
</dbReference>
<accession>A0A4P6JRZ1</accession>
<organism evidence="1 2">
    <name type="scientific">Ktedonosporobacter rubrisoli</name>
    <dbReference type="NCBI Taxonomy" id="2509675"/>
    <lineage>
        <taxon>Bacteria</taxon>
        <taxon>Bacillati</taxon>
        <taxon>Chloroflexota</taxon>
        <taxon>Ktedonobacteria</taxon>
        <taxon>Ktedonobacterales</taxon>
        <taxon>Ktedonosporobacteraceae</taxon>
        <taxon>Ktedonosporobacter</taxon>
    </lineage>
</organism>
<dbReference type="InterPro" id="IPR011989">
    <property type="entry name" value="ARM-like"/>
</dbReference>
<dbReference type="EMBL" id="CP035758">
    <property type="protein sequence ID" value="QBD78267.1"/>
    <property type="molecule type" value="Genomic_DNA"/>
</dbReference>
<proteinExistence type="predicted"/>
<keyword evidence="2" id="KW-1185">Reference proteome</keyword>